<dbReference type="InterPro" id="IPR051209">
    <property type="entry name" value="FAD-bind_Monooxygenase_sf"/>
</dbReference>
<sequence length="486" mass="53551">MTHHHVIIVGTGFGGLGAAIRLRQAGVDDVLLLERADDVGGTWRDNTYPGCACDVQSHLYSFSFAPNPDWSRAFSPQPEIWDYLRRCARDFGVLPHVRFGTAVTGARWDDATGRWRVSTSRGEYTANVLVLATGPLSEPVTPELPGLATFAGPAFHSARWDHSVPLAGRRVAVIGTGSSAAQFVPAIQPMVSALHVYQRTPPWVMPRRDRPLGARAKRLFRRVPAAQRLARGAIYAARELMVVTFRAPRLMRHAERVARWHLARAVADPALRAKLTPDYTMGCKRIIVSDDYLPALARPNVEVITERIAAVRERSIVDALGVERATDVIVFGTGFRPTDPPLAPCVRGRDGRSLADVWEGNPRAHLGTTVSGFPNLFLLLGPNTGLGHNSVVLMIEAQLEHLVGAVRHLRATGAAAVEPSAEAQAAWLADVERRIAGTVWTDGGCRSWYLDRTGRPSALWPDFTWRFRRRVARFDPDEYLVRGFAP</sequence>
<evidence type="ECO:0000313" key="4">
    <source>
        <dbReference type="EMBL" id="AHG91837.1"/>
    </source>
</evidence>
<dbReference type="InterPro" id="IPR020946">
    <property type="entry name" value="Flavin_mOase-like"/>
</dbReference>
<dbReference type="GO" id="GO:0004499">
    <property type="term" value="F:N,N-dimethylaniline monooxygenase activity"/>
    <property type="evidence" value="ECO:0007669"/>
    <property type="project" value="InterPro"/>
</dbReference>
<dbReference type="eggNOG" id="COG2072">
    <property type="taxonomic scope" value="Bacteria"/>
</dbReference>
<dbReference type="InParanoid" id="W0RMY1"/>
<dbReference type="EMBL" id="CP007128">
    <property type="protein sequence ID" value="AHG91837.1"/>
    <property type="molecule type" value="Genomic_DNA"/>
</dbReference>
<protein>
    <submittedName>
        <fullName evidence="4">FAD-dependent pyridine nucleotide-disulfide oxidoreductase</fullName>
    </submittedName>
</protein>
<accession>W0RMY1</accession>
<reference evidence="4 5" key="1">
    <citation type="journal article" date="2014" name="Genome Announc.">
        <title>Genome Sequence and Methylome of Soil Bacterium Gemmatirosa kalamazoonensis KBS708T, a Member of the Rarely Cultivated Gemmatimonadetes Phylum.</title>
        <authorList>
            <person name="Debruyn J.M."/>
            <person name="Radosevich M."/>
            <person name="Wommack K.E."/>
            <person name="Polson S.W."/>
            <person name="Hauser L.J."/>
            <person name="Fawaz M.N."/>
            <person name="Korlach J."/>
            <person name="Tsai Y.C."/>
        </authorList>
    </citation>
    <scope>NUCLEOTIDE SEQUENCE [LARGE SCALE GENOMIC DNA]</scope>
    <source>
        <strain evidence="4 5">KBS708</strain>
    </source>
</reference>
<dbReference type="Pfam" id="PF00743">
    <property type="entry name" value="FMO-like"/>
    <property type="match status" value="1"/>
</dbReference>
<dbReference type="HOGENOM" id="CLU_006937_7_1_0"/>
<dbReference type="Proteomes" id="UP000019151">
    <property type="component" value="Chromosome"/>
</dbReference>
<evidence type="ECO:0000256" key="2">
    <source>
        <dbReference type="ARBA" id="ARBA00022827"/>
    </source>
</evidence>
<dbReference type="AlphaFoldDB" id="W0RMY1"/>
<dbReference type="GO" id="GO:0050661">
    <property type="term" value="F:NADP binding"/>
    <property type="evidence" value="ECO:0007669"/>
    <property type="project" value="InterPro"/>
</dbReference>
<evidence type="ECO:0000256" key="3">
    <source>
        <dbReference type="ARBA" id="ARBA00023002"/>
    </source>
</evidence>
<dbReference type="Gene3D" id="3.50.50.60">
    <property type="entry name" value="FAD/NAD(P)-binding domain"/>
    <property type="match status" value="2"/>
</dbReference>
<dbReference type="InterPro" id="IPR036188">
    <property type="entry name" value="FAD/NAD-bd_sf"/>
</dbReference>
<proteinExistence type="predicted"/>
<dbReference type="STRING" id="861299.J421_4300"/>
<dbReference type="PRINTS" id="PR00411">
    <property type="entry name" value="PNDRDTASEI"/>
</dbReference>
<keyword evidence="2" id="KW-0274">FAD</keyword>
<evidence type="ECO:0000256" key="1">
    <source>
        <dbReference type="ARBA" id="ARBA00022630"/>
    </source>
</evidence>
<keyword evidence="3" id="KW-0560">Oxidoreductase</keyword>
<evidence type="ECO:0000313" key="5">
    <source>
        <dbReference type="Proteomes" id="UP000019151"/>
    </source>
</evidence>
<dbReference type="PRINTS" id="PR00368">
    <property type="entry name" value="FADPNR"/>
</dbReference>
<dbReference type="PATRIC" id="fig|861299.3.peg.4359"/>
<dbReference type="SUPFAM" id="SSF51905">
    <property type="entry name" value="FAD/NAD(P)-binding domain"/>
    <property type="match status" value="2"/>
</dbReference>
<gene>
    <name evidence="4" type="ORF">J421_4300</name>
</gene>
<dbReference type="KEGG" id="gba:J421_4300"/>
<dbReference type="PANTHER" id="PTHR42877:SF4">
    <property type="entry name" value="FAD_NAD(P)-BINDING DOMAIN-CONTAINING PROTEIN-RELATED"/>
    <property type="match status" value="1"/>
</dbReference>
<dbReference type="GO" id="GO:0050660">
    <property type="term" value="F:flavin adenine dinucleotide binding"/>
    <property type="evidence" value="ECO:0007669"/>
    <property type="project" value="InterPro"/>
</dbReference>
<organism evidence="4 5">
    <name type="scientific">Gemmatirosa kalamazoonensis</name>
    <dbReference type="NCBI Taxonomy" id="861299"/>
    <lineage>
        <taxon>Bacteria</taxon>
        <taxon>Pseudomonadati</taxon>
        <taxon>Gemmatimonadota</taxon>
        <taxon>Gemmatimonadia</taxon>
        <taxon>Gemmatimonadales</taxon>
        <taxon>Gemmatimonadaceae</taxon>
        <taxon>Gemmatirosa</taxon>
    </lineage>
</organism>
<dbReference type="PANTHER" id="PTHR42877">
    <property type="entry name" value="L-ORNITHINE N(5)-MONOOXYGENASE-RELATED"/>
    <property type="match status" value="1"/>
</dbReference>
<keyword evidence="1" id="KW-0285">Flavoprotein</keyword>
<name>W0RMY1_9BACT</name>
<keyword evidence="5" id="KW-1185">Reference proteome</keyword>
<dbReference type="OrthoDB" id="9766402at2"/>
<dbReference type="RefSeq" id="WP_025413271.1">
    <property type="nucleotide sequence ID" value="NZ_CP007128.1"/>
</dbReference>